<comment type="caution">
    <text evidence="10">The sequence shown here is derived from an EMBL/GenBank/DDBJ whole genome shotgun (WGS) entry which is preliminary data.</text>
</comment>
<evidence type="ECO:0000256" key="4">
    <source>
        <dbReference type="ARBA" id="ARBA00022989"/>
    </source>
</evidence>
<feature type="domain" description="ABC3 transporter permease C-terminal" evidence="8">
    <location>
        <begin position="322"/>
        <end position="436"/>
    </location>
</feature>
<feature type="transmembrane region" description="Helical" evidence="7">
    <location>
        <begin position="365"/>
        <end position="398"/>
    </location>
</feature>
<dbReference type="PANTHER" id="PTHR30572">
    <property type="entry name" value="MEMBRANE COMPONENT OF TRANSPORTER-RELATED"/>
    <property type="match status" value="1"/>
</dbReference>
<evidence type="ECO:0000256" key="2">
    <source>
        <dbReference type="ARBA" id="ARBA00022475"/>
    </source>
</evidence>
<evidence type="ECO:0000256" key="1">
    <source>
        <dbReference type="ARBA" id="ARBA00004651"/>
    </source>
</evidence>
<evidence type="ECO:0000256" key="7">
    <source>
        <dbReference type="SAM" id="Phobius"/>
    </source>
</evidence>
<keyword evidence="2" id="KW-1003">Cell membrane</keyword>
<dbReference type="GO" id="GO:0022857">
    <property type="term" value="F:transmembrane transporter activity"/>
    <property type="evidence" value="ECO:0007669"/>
    <property type="project" value="TreeGrafter"/>
</dbReference>
<keyword evidence="5 7" id="KW-0472">Membrane</keyword>
<feature type="domain" description="MacB-like periplasmic core" evidence="9">
    <location>
        <begin position="18"/>
        <end position="240"/>
    </location>
</feature>
<evidence type="ECO:0000259" key="9">
    <source>
        <dbReference type="Pfam" id="PF12704"/>
    </source>
</evidence>
<dbReference type="OrthoDB" id="9770036at2"/>
<dbReference type="Pfam" id="PF02687">
    <property type="entry name" value="FtsX"/>
    <property type="match status" value="1"/>
</dbReference>
<dbReference type="InterPro" id="IPR025857">
    <property type="entry name" value="MacB_PCD"/>
</dbReference>
<dbReference type="Proteomes" id="UP000324065">
    <property type="component" value="Unassembled WGS sequence"/>
</dbReference>
<reference evidence="10 11" key="1">
    <citation type="submission" date="2019-09" db="EMBL/GenBank/DDBJ databases">
        <title>Genome sequence of Roseospira marina, one of the more divergent members of the non-sulfur purple photosynthetic bacterial family, the Rhodospirillaceae.</title>
        <authorList>
            <person name="Meyer T."/>
            <person name="Kyndt J."/>
        </authorList>
    </citation>
    <scope>NUCLEOTIDE SEQUENCE [LARGE SCALE GENOMIC DNA]</scope>
    <source>
        <strain evidence="10 11">DSM 15113</strain>
    </source>
</reference>
<keyword evidence="3 7" id="KW-0812">Transmembrane</keyword>
<evidence type="ECO:0000256" key="6">
    <source>
        <dbReference type="ARBA" id="ARBA00038076"/>
    </source>
</evidence>
<dbReference type="AlphaFoldDB" id="A0A5M6IDJ4"/>
<organism evidence="10 11">
    <name type="scientific">Roseospira marina</name>
    <dbReference type="NCBI Taxonomy" id="140057"/>
    <lineage>
        <taxon>Bacteria</taxon>
        <taxon>Pseudomonadati</taxon>
        <taxon>Pseudomonadota</taxon>
        <taxon>Alphaproteobacteria</taxon>
        <taxon>Rhodospirillales</taxon>
        <taxon>Rhodospirillaceae</taxon>
        <taxon>Roseospira</taxon>
    </lineage>
</organism>
<evidence type="ECO:0000313" key="11">
    <source>
        <dbReference type="Proteomes" id="UP000324065"/>
    </source>
</evidence>
<accession>A0A5M6IDJ4</accession>
<feature type="transmembrane region" description="Helical" evidence="7">
    <location>
        <begin position="319"/>
        <end position="344"/>
    </location>
</feature>
<comment type="similarity">
    <text evidence="6">Belongs to the ABC-4 integral membrane protein family.</text>
</comment>
<protein>
    <submittedName>
        <fullName evidence="10">ABC transporter permease</fullName>
    </submittedName>
</protein>
<dbReference type="InterPro" id="IPR050250">
    <property type="entry name" value="Macrolide_Exporter_MacB"/>
</dbReference>
<gene>
    <name evidence="10" type="ORF">F1188_08410</name>
</gene>
<proteinExistence type="inferred from homology"/>
<dbReference type="EMBL" id="VWPJ01000006">
    <property type="protein sequence ID" value="KAA5606027.1"/>
    <property type="molecule type" value="Genomic_DNA"/>
</dbReference>
<evidence type="ECO:0000313" key="10">
    <source>
        <dbReference type="EMBL" id="KAA5606027.1"/>
    </source>
</evidence>
<dbReference type="Pfam" id="PF12704">
    <property type="entry name" value="MacB_PCD"/>
    <property type="match status" value="1"/>
</dbReference>
<dbReference type="GO" id="GO:0005886">
    <property type="term" value="C:plasma membrane"/>
    <property type="evidence" value="ECO:0007669"/>
    <property type="project" value="UniProtKB-SubCell"/>
</dbReference>
<sequence>MLLRMLWQSLFEGRRRKALAALTVALSATLVTTLFALSVDVGDKMAREMKSYGSNIRVTPKSETMSLVVGGVDYNPLKDKETLAESDLWKIKDIFWRNNIVGLAPRLTAPVTVQVGGRDGAGKASVIGTYFDQRVPLPDDAQYRTGVRTINPFWEVAGAWPTEPDPDDTAAQVETVLVGAALAERLGVAAGDRLTLAPRGEGVTADPRSVTVSGVLRTGGPEDNAIVAPLALAQALTGLAGRVQAVDVSALTIPENELSSKARRDTGDLTAEQYDSWYCSAYVSSIAHQIEEAIVNAAARPVWQVAAGEGAVIGRIQTLLLVVSLAAVAAAAMGVSALMNTTILERAREIGLMKALGAAGWEIHALFLGEAGLVGLIGGAFGVLCGWGVAQAVGWGVFGSGVDMPLITIPIVLVISVLTVLVGSILPARTITRLHPVEVLHGRA</sequence>
<dbReference type="InterPro" id="IPR003838">
    <property type="entry name" value="ABC3_permease_C"/>
</dbReference>
<name>A0A5M6IDJ4_9PROT</name>
<comment type="subcellular location">
    <subcellularLocation>
        <location evidence="1">Cell membrane</location>
        <topology evidence="1">Multi-pass membrane protein</topology>
    </subcellularLocation>
</comment>
<keyword evidence="4 7" id="KW-1133">Transmembrane helix</keyword>
<dbReference type="PANTHER" id="PTHR30572:SF4">
    <property type="entry name" value="ABC TRANSPORTER PERMEASE YTRF"/>
    <property type="match status" value="1"/>
</dbReference>
<dbReference type="RefSeq" id="WP_150061958.1">
    <property type="nucleotide sequence ID" value="NZ_JACHII010000002.1"/>
</dbReference>
<evidence type="ECO:0000259" key="8">
    <source>
        <dbReference type="Pfam" id="PF02687"/>
    </source>
</evidence>
<evidence type="ECO:0000256" key="5">
    <source>
        <dbReference type="ARBA" id="ARBA00023136"/>
    </source>
</evidence>
<feature type="transmembrane region" description="Helical" evidence="7">
    <location>
        <begin position="404"/>
        <end position="426"/>
    </location>
</feature>
<keyword evidence="11" id="KW-1185">Reference proteome</keyword>
<evidence type="ECO:0000256" key="3">
    <source>
        <dbReference type="ARBA" id="ARBA00022692"/>
    </source>
</evidence>